<accession>A0A849CIV3</accession>
<dbReference type="EMBL" id="JABELX010000012">
    <property type="protein sequence ID" value="NNH73981.1"/>
    <property type="molecule type" value="Genomic_DNA"/>
</dbReference>
<evidence type="ECO:0000313" key="3">
    <source>
        <dbReference type="EMBL" id="NNH73981.1"/>
    </source>
</evidence>
<evidence type="ECO:0000313" key="4">
    <source>
        <dbReference type="Proteomes" id="UP000586827"/>
    </source>
</evidence>
<sequence>MLPAAADHAGPPTGAAEPMPDAPVPIRPMQFRELLDRPFGLVQSRIKQLAAMSGWAVLLTAGLAFGITALTSVATDDSDAAVAVAAVLATLLSIWLLRLYVRGVTTTVCLAAVHGQRPGWRAALDRVAAHAGPLTLYQVKYTLIGIGVLALGTPLIITLPMAAVWLGWLRARQYPTASVIFDESATASVAAQRSKTLMGGTEWQIVGLWLYLRALLVVLILPMLLALDLISDISGTRRWTVTALIITAVLILTAFAETIESATQVVVTVDRRCRREAWDIRIPRIGGQR</sequence>
<dbReference type="AlphaFoldDB" id="A0A849CIV3"/>
<organism evidence="3 4">
    <name type="scientific">Nocardia uniformis</name>
    <dbReference type="NCBI Taxonomy" id="53432"/>
    <lineage>
        <taxon>Bacteria</taxon>
        <taxon>Bacillati</taxon>
        <taxon>Actinomycetota</taxon>
        <taxon>Actinomycetes</taxon>
        <taxon>Mycobacteriales</taxon>
        <taxon>Nocardiaceae</taxon>
        <taxon>Nocardia</taxon>
    </lineage>
</organism>
<feature type="transmembrane region" description="Helical" evidence="2">
    <location>
        <begin position="239"/>
        <end position="256"/>
    </location>
</feature>
<reference evidence="3 4" key="1">
    <citation type="submission" date="2020-05" db="EMBL/GenBank/DDBJ databases">
        <title>MicrobeNet Type strains.</title>
        <authorList>
            <person name="Nicholson A.C."/>
        </authorList>
    </citation>
    <scope>NUCLEOTIDE SEQUENCE [LARGE SCALE GENOMIC DNA]</scope>
    <source>
        <strain evidence="3 4">JCM 3224</strain>
    </source>
</reference>
<evidence type="ECO:0000256" key="1">
    <source>
        <dbReference type="SAM" id="MobiDB-lite"/>
    </source>
</evidence>
<dbReference type="Proteomes" id="UP000586827">
    <property type="component" value="Unassembled WGS sequence"/>
</dbReference>
<evidence type="ECO:0000256" key="2">
    <source>
        <dbReference type="SAM" id="Phobius"/>
    </source>
</evidence>
<keyword evidence="2" id="KW-1133">Transmembrane helix</keyword>
<feature type="transmembrane region" description="Helical" evidence="2">
    <location>
        <begin position="208"/>
        <end position="227"/>
    </location>
</feature>
<dbReference type="RefSeq" id="WP_084520881.1">
    <property type="nucleotide sequence ID" value="NZ_JABELX010000012.1"/>
</dbReference>
<keyword evidence="2" id="KW-0812">Transmembrane</keyword>
<feature type="transmembrane region" description="Helical" evidence="2">
    <location>
        <begin position="143"/>
        <end position="168"/>
    </location>
</feature>
<keyword evidence="4" id="KW-1185">Reference proteome</keyword>
<feature type="region of interest" description="Disordered" evidence="1">
    <location>
        <begin position="1"/>
        <end position="22"/>
    </location>
</feature>
<keyword evidence="2" id="KW-0472">Membrane</keyword>
<feature type="transmembrane region" description="Helical" evidence="2">
    <location>
        <begin position="55"/>
        <end position="74"/>
    </location>
</feature>
<feature type="transmembrane region" description="Helical" evidence="2">
    <location>
        <begin position="80"/>
        <end position="101"/>
    </location>
</feature>
<proteinExistence type="predicted"/>
<comment type="caution">
    <text evidence="3">The sequence shown here is derived from an EMBL/GenBank/DDBJ whole genome shotgun (WGS) entry which is preliminary data.</text>
</comment>
<gene>
    <name evidence="3" type="ORF">HLB23_29710</name>
</gene>
<name>A0A849CIV3_9NOCA</name>
<protein>
    <submittedName>
        <fullName evidence="3">Uncharacterized protein</fullName>
    </submittedName>
</protein>